<reference evidence="4 5" key="1">
    <citation type="submission" date="2024-01" db="EMBL/GenBank/DDBJ databases">
        <title>The genomes of 5 underutilized Papilionoideae crops provide insights into root nodulation and disease resistanc.</title>
        <authorList>
            <person name="Yuan L."/>
        </authorList>
    </citation>
    <scope>NUCLEOTIDE SEQUENCE [LARGE SCALE GENOMIC DNA]</scope>
    <source>
        <strain evidence="4">ZHUSHIDOU_FW_LH</strain>
        <tissue evidence="4">Leaf</tissue>
    </source>
</reference>
<comment type="caution">
    <text evidence="4">The sequence shown here is derived from an EMBL/GenBank/DDBJ whole genome shotgun (WGS) entry which is preliminary data.</text>
</comment>
<dbReference type="PANTHER" id="PTHR44835:SF1">
    <property type="entry name" value="PROTEIN O-GLCNAC TRANSFERASE"/>
    <property type="match status" value="1"/>
</dbReference>
<dbReference type="EMBL" id="JAYWIO010000005">
    <property type="protein sequence ID" value="KAK7259554.1"/>
    <property type="molecule type" value="Genomic_DNA"/>
</dbReference>
<evidence type="ECO:0000256" key="2">
    <source>
        <dbReference type="ARBA" id="ARBA00022676"/>
    </source>
</evidence>
<evidence type="ECO:0000313" key="5">
    <source>
        <dbReference type="Proteomes" id="UP001372338"/>
    </source>
</evidence>
<dbReference type="Proteomes" id="UP001372338">
    <property type="component" value="Unassembled WGS sequence"/>
</dbReference>
<dbReference type="InterPro" id="IPR011990">
    <property type="entry name" value="TPR-like_helical_dom_sf"/>
</dbReference>
<dbReference type="AlphaFoldDB" id="A0AAN9HZJ3"/>
<dbReference type="PANTHER" id="PTHR44835">
    <property type="entry name" value="UDP-N-ACETYLGLUCOSAMINE--PEPTIDE N-ACETYLGLUCOSAMINYLTRANSFERASE SPINDLY-RELATED"/>
    <property type="match status" value="1"/>
</dbReference>
<proteinExistence type="predicted"/>
<keyword evidence="3" id="KW-0808">Transferase</keyword>
<evidence type="ECO:0000313" key="4">
    <source>
        <dbReference type="EMBL" id="KAK7259554.1"/>
    </source>
</evidence>
<name>A0AAN9HZJ3_CROPI</name>
<dbReference type="GO" id="GO:0016757">
    <property type="term" value="F:glycosyltransferase activity"/>
    <property type="evidence" value="ECO:0007669"/>
    <property type="project" value="UniProtKB-KW"/>
</dbReference>
<evidence type="ECO:0008006" key="6">
    <source>
        <dbReference type="Google" id="ProtNLM"/>
    </source>
</evidence>
<gene>
    <name evidence="4" type="ORF">RIF29_25163</name>
</gene>
<dbReference type="Gene3D" id="1.25.40.10">
    <property type="entry name" value="Tetratricopeptide repeat domain"/>
    <property type="match status" value="1"/>
</dbReference>
<dbReference type="InterPro" id="IPR051939">
    <property type="entry name" value="Glycosyltr_41/O-GlcNAc_trsf"/>
</dbReference>
<accession>A0AAN9HZJ3</accession>
<dbReference type="SUPFAM" id="SSF48452">
    <property type="entry name" value="TPR-like"/>
    <property type="match status" value="1"/>
</dbReference>
<comment type="pathway">
    <text evidence="1">Protein modification; protein glycosylation.</text>
</comment>
<evidence type="ECO:0000256" key="3">
    <source>
        <dbReference type="ARBA" id="ARBA00022679"/>
    </source>
</evidence>
<organism evidence="4 5">
    <name type="scientific">Crotalaria pallida</name>
    <name type="common">Smooth rattlebox</name>
    <name type="synonym">Crotalaria striata</name>
    <dbReference type="NCBI Taxonomy" id="3830"/>
    <lineage>
        <taxon>Eukaryota</taxon>
        <taxon>Viridiplantae</taxon>
        <taxon>Streptophyta</taxon>
        <taxon>Embryophyta</taxon>
        <taxon>Tracheophyta</taxon>
        <taxon>Spermatophyta</taxon>
        <taxon>Magnoliopsida</taxon>
        <taxon>eudicotyledons</taxon>
        <taxon>Gunneridae</taxon>
        <taxon>Pentapetalae</taxon>
        <taxon>rosids</taxon>
        <taxon>fabids</taxon>
        <taxon>Fabales</taxon>
        <taxon>Fabaceae</taxon>
        <taxon>Papilionoideae</taxon>
        <taxon>50 kb inversion clade</taxon>
        <taxon>genistoids sensu lato</taxon>
        <taxon>core genistoids</taxon>
        <taxon>Crotalarieae</taxon>
        <taxon>Crotalaria</taxon>
    </lineage>
</organism>
<evidence type="ECO:0000256" key="1">
    <source>
        <dbReference type="ARBA" id="ARBA00004922"/>
    </source>
</evidence>
<keyword evidence="5" id="KW-1185">Reference proteome</keyword>
<sequence>MQYDMALTFYERAAIERPMYAEAYCNMGEIFKNRGDLGAAITCYERLLYSMNLNFTCICGNQCYVPSMKLGDATSAKSRVNISLNTLACEKG</sequence>
<keyword evidence="2" id="KW-0328">Glycosyltransferase</keyword>
<dbReference type="InterPro" id="IPR019734">
    <property type="entry name" value="TPR_rpt"/>
</dbReference>
<protein>
    <recommendedName>
        <fullName evidence="6">Photosystem I assembly protein Ycf3</fullName>
    </recommendedName>
</protein>
<dbReference type="Pfam" id="PF13181">
    <property type="entry name" value="TPR_8"/>
    <property type="match status" value="1"/>
</dbReference>